<organism evidence="1 2">
    <name type="scientific">Nitrobacter winogradskyi</name>
    <name type="common">Nitrobacter agilis</name>
    <dbReference type="NCBI Taxonomy" id="913"/>
    <lineage>
        <taxon>Bacteria</taxon>
        <taxon>Pseudomonadati</taxon>
        <taxon>Pseudomonadota</taxon>
        <taxon>Alphaproteobacteria</taxon>
        <taxon>Hyphomicrobiales</taxon>
        <taxon>Nitrobacteraceae</taxon>
        <taxon>Nitrobacter</taxon>
    </lineage>
</organism>
<accession>A0ACC6AFI2</accession>
<evidence type="ECO:0000313" key="2">
    <source>
        <dbReference type="Proteomes" id="UP001205486"/>
    </source>
</evidence>
<name>A0ACC6AFI2_NITWI</name>
<dbReference type="Proteomes" id="UP001205486">
    <property type="component" value="Unassembled WGS sequence"/>
</dbReference>
<evidence type="ECO:0000313" key="1">
    <source>
        <dbReference type="EMBL" id="MCP1998598.1"/>
    </source>
</evidence>
<keyword evidence="2" id="KW-1185">Reference proteome</keyword>
<protein>
    <submittedName>
        <fullName evidence="1">Uncharacterized protein</fullName>
    </submittedName>
</protein>
<reference evidence="1" key="1">
    <citation type="submission" date="2022-03" db="EMBL/GenBank/DDBJ databases">
        <title>Interactions between chemoautotrophic and heterotrophic bacteria.</title>
        <authorList>
            <person name="Santoro A."/>
        </authorList>
    </citation>
    <scope>NUCLEOTIDE SEQUENCE</scope>
    <source>
        <strain evidence="1">Nb-106</strain>
    </source>
</reference>
<proteinExistence type="predicted"/>
<dbReference type="EMBL" id="JALJZS010000001">
    <property type="protein sequence ID" value="MCP1998598.1"/>
    <property type="molecule type" value="Genomic_DNA"/>
</dbReference>
<sequence>MPGPVPGIHVFRRGAVVETWVVGTSRAITCGRVFRGESWEVRAVASRLSRDHKQE</sequence>
<gene>
    <name evidence="1" type="ORF">J2S34_001020</name>
</gene>
<comment type="caution">
    <text evidence="1">The sequence shown here is derived from an EMBL/GenBank/DDBJ whole genome shotgun (WGS) entry which is preliminary data.</text>
</comment>